<dbReference type="STRING" id="1036612.A0A1L9SYI9"/>
<organism evidence="3 4">
    <name type="scientific">Aspergillus sydowii CBS 593.65</name>
    <dbReference type="NCBI Taxonomy" id="1036612"/>
    <lineage>
        <taxon>Eukaryota</taxon>
        <taxon>Fungi</taxon>
        <taxon>Dikarya</taxon>
        <taxon>Ascomycota</taxon>
        <taxon>Pezizomycotina</taxon>
        <taxon>Eurotiomycetes</taxon>
        <taxon>Eurotiomycetidae</taxon>
        <taxon>Eurotiales</taxon>
        <taxon>Aspergillaceae</taxon>
        <taxon>Aspergillus</taxon>
        <taxon>Aspergillus subgen. Nidulantes</taxon>
    </lineage>
</organism>
<evidence type="ECO:0000256" key="1">
    <source>
        <dbReference type="SAM" id="MobiDB-lite"/>
    </source>
</evidence>
<feature type="compositionally biased region" description="Polar residues" evidence="1">
    <location>
        <begin position="178"/>
        <end position="209"/>
    </location>
</feature>
<name>A0A1L9SYI9_9EURO</name>
<dbReference type="VEuPathDB" id="FungiDB:ASPSYDRAFT_37460"/>
<keyword evidence="4" id="KW-1185">Reference proteome</keyword>
<reference evidence="4" key="1">
    <citation type="journal article" date="2017" name="Genome Biol.">
        <title>Comparative genomics reveals high biological diversity and specific adaptations in the industrially and medically important fungal genus Aspergillus.</title>
        <authorList>
            <person name="de Vries R.P."/>
            <person name="Riley R."/>
            <person name="Wiebenga A."/>
            <person name="Aguilar-Osorio G."/>
            <person name="Amillis S."/>
            <person name="Uchima C.A."/>
            <person name="Anderluh G."/>
            <person name="Asadollahi M."/>
            <person name="Askin M."/>
            <person name="Barry K."/>
            <person name="Battaglia E."/>
            <person name="Bayram O."/>
            <person name="Benocci T."/>
            <person name="Braus-Stromeyer S.A."/>
            <person name="Caldana C."/>
            <person name="Canovas D."/>
            <person name="Cerqueira G.C."/>
            <person name="Chen F."/>
            <person name="Chen W."/>
            <person name="Choi C."/>
            <person name="Clum A."/>
            <person name="Dos Santos R.A."/>
            <person name="Damasio A.R."/>
            <person name="Diallinas G."/>
            <person name="Emri T."/>
            <person name="Fekete E."/>
            <person name="Flipphi M."/>
            <person name="Freyberg S."/>
            <person name="Gallo A."/>
            <person name="Gournas C."/>
            <person name="Habgood R."/>
            <person name="Hainaut M."/>
            <person name="Harispe M.L."/>
            <person name="Henrissat B."/>
            <person name="Hilden K.S."/>
            <person name="Hope R."/>
            <person name="Hossain A."/>
            <person name="Karabika E."/>
            <person name="Karaffa L."/>
            <person name="Karanyi Z."/>
            <person name="Krasevec N."/>
            <person name="Kuo A."/>
            <person name="Kusch H."/>
            <person name="LaButti K."/>
            <person name="Lagendijk E.L."/>
            <person name="Lapidus A."/>
            <person name="Levasseur A."/>
            <person name="Lindquist E."/>
            <person name="Lipzen A."/>
            <person name="Logrieco A.F."/>
            <person name="MacCabe A."/>
            <person name="Maekelae M.R."/>
            <person name="Malavazi I."/>
            <person name="Melin P."/>
            <person name="Meyer V."/>
            <person name="Mielnichuk N."/>
            <person name="Miskei M."/>
            <person name="Molnar A.P."/>
            <person name="Mule G."/>
            <person name="Ngan C.Y."/>
            <person name="Orejas M."/>
            <person name="Orosz E."/>
            <person name="Ouedraogo J.P."/>
            <person name="Overkamp K.M."/>
            <person name="Park H.-S."/>
            <person name="Perrone G."/>
            <person name="Piumi F."/>
            <person name="Punt P.J."/>
            <person name="Ram A.F."/>
            <person name="Ramon A."/>
            <person name="Rauscher S."/>
            <person name="Record E."/>
            <person name="Riano-Pachon D.M."/>
            <person name="Robert V."/>
            <person name="Roehrig J."/>
            <person name="Ruller R."/>
            <person name="Salamov A."/>
            <person name="Salih N.S."/>
            <person name="Samson R.A."/>
            <person name="Sandor E."/>
            <person name="Sanguinetti M."/>
            <person name="Schuetze T."/>
            <person name="Sepcic K."/>
            <person name="Shelest E."/>
            <person name="Sherlock G."/>
            <person name="Sophianopoulou V."/>
            <person name="Squina F.M."/>
            <person name="Sun H."/>
            <person name="Susca A."/>
            <person name="Todd R.B."/>
            <person name="Tsang A."/>
            <person name="Unkles S.E."/>
            <person name="van de Wiele N."/>
            <person name="van Rossen-Uffink D."/>
            <person name="Oliveira J.V."/>
            <person name="Vesth T.C."/>
            <person name="Visser J."/>
            <person name="Yu J.-H."/>
            <person name="Zhou M."/>
            <person name="Andersen M.R."/>
            <person name="Archer D.B."/>
            <person name="Baker S.E."/>
            <person name="Benoit I."/>
            <person name="Brakhage A.A."/>
            <person name="Braus G.H."/>
            <person name="Fischer R."/>
            <person name="Frisvad J.C."/>
            <person name="Goldman G.H."/>
            <person name="Houbraken J."/>
            <person name="Oakley B."/>
            <person name="Pocsi I."/>
            <person name="Scazzocchio C."/>
            <person name="Seiboth B."/>
            <person name="vanKuyk P.A."/>
            <person name="Wortman J."/>
            <person name="Dyer P.S."/>
            <person name="Grigoriev I.V."/>
        </authorList>
    </citation>
    <scope>NUCLEOTIDE SEQUENCE [LARGE SCALE GENOMIC DNA]</scope>
    <source>
        <strain evidence="4">CBS 593.65</strain>
    </source>
</reference>
<evidence type="ECO:0000313" key="3">
    <source>
        <dbReference type="EMBL" id="OJJ52216.1"/>
    </source>
</evidence>
<dbReference type="RefSeq" id="XP_040696022.1">
    <property type="nucleotide sequence ID" value="XM_040845540.1"/>
</dbReference>
<dbReference type="AlphaFoldDB" id="A0A1L9SYI9"/>
<feature type="signal peptide" evidence="2">
    <location>
        <begin position="1"/>
        <end position="21"/>
    </location>
</feature>
<evidence type="ECO:0000313" key="4">
    <source>
        <dbReference type="Proteomes" id="UP000184356"/>
    </source>
</evidence>
<gene>
    <name evidence="3" type="ORF">ASPSYDRAFT_37460</name>
</gene>
<accession>A0A1L9SYI9</accession>
<feature type="region of interest" description="Disordered" evidence="1">
    <location>
        <begin position="169"/>
        <end position="209"/>
    </location>
</feature>
<feature type="chain" id="PRO_5012092388" description="LysM domain-containing protein" evidence="2">
    <location>
        <begin position="22"/>
        <end position="345"/>
    </location>
</feature>
<dbReference type="GeneID" id="63761613"/>
<dbReference type="OrthoDB" id="4359517at2759"/>
<protein>
    <recommendedName>
        <fullName evidence="5">LysM domain-containing protein</fullName>
    </recommendedName>
</protein>
<evidence type="ECO:0000256" key="2">
    <source>
        <dbReference type="SAM" id="SignalP"/>
    </source>
</evidence>
<sequence length="345" mass="38078">MRLPVLPTALGLLTICTAVYSESGFSSPHAINGMILRTDSDCKGIPASTIFDSTTFAQNISNTCVSRSFRLFRPLQGEEQLDISVIQEPDTGYSDTFLHNLSCTDFIQSYFPINGSEGCYNTPPFTCHRLWSNSGLAQELRMTEHFKHWTLPSSLSVFVPHSCSQTKSIPSLEPLSTPVPTKSPTHSNSPSGPTVSRSNTLSPNPGQVHTVQINGSSSTLFNPTYLDDIPSGHVIKFQSDTLFDLINSTLDKPCRRVHEFLTCNELYYNVTGTEPVWFFACPPRGALCNCNRDTHFALNPGGLLQPFRERIKHSNWVITRPAINHTTSTTSASMATVTLTTTVWP</sequence>
<keyword evidence="2" id="KW-0732">Signal</keyword>
<dbReference type="EMBL" id="KV878603">
    <property type="protein sequence ID" value="OJJ52216.1"/>
    <property type="molecule type" value="Genomic_DNA"/>
</dbReference>
<evidence type="ECO:0008006" key="5">
    <source>
        <dbReference type="Google" id="ProtNLM"/>
    </source>
</evidence>
<proteinExistence type="predicted"/>
<dbReference type="Proteomes" id="UP000184356">
    <property type="component" value="Unassembled WGS sequence"/>
</dbReference>